<evidence type="ECO:0000313" key="2">
    <source>
        <dbReference type="EMBL" id="KAG7176451.1"/>
    </source>
</evidence>
<keyword evidence="1" id="KW-0472">Membrane</keyword>
<proteinExistence type="predicted"/>
<keyword evidence="3" id="KW-1185">Reference proteome</keyword>
<evidence type="ECO:0000256" key="1">
    <source>
        <dbReference type="SAM" id="Phobius"/>
    </source>
</evidence>
<sequence>FQQVLVLVVVMLRGGLLRWLVVAVMVVWMVVLAEAIPLYKDGAVQGPRCLKKTQLFKRRTAYYLKNGLLDEEWFAI</sequence>
<organism evidence="2 3">
    <name type="scientific">Homarus americanus</name>
    <name type="common">American lobster</name>
    <dbReference type="NCBI Taxonomy" id="6706"/>
    <lineage>
        <taxon>Eukaryota</taxon>
        <taxon>Metazoa</taxon>
        <taxon>Ecdysozoa</taxon>
        <taxon>Arthropoda</taxon>
        <taxon>Crustacea</taxon>
        <taxon>Multicrustacea</taxon>
        <taxon>Malacostraca</taxon>
        <taxon>Eumalacostraca</taxon>
        <taxon>Eucarida</taxon>
        <taxon>Decapoda</taxon>
        <taxon>Pleocyemata</taxon>
        <taxon>Astacidea</taxon>
        <taxon>Nephropoidea</taxon>
        <taxon>Nephropidae</taxon>
        <taxon>Homarus</taxon>
    </lineage>
</organism>
<feature type="non-terminal residue" evidence="2">
    <location>
        <position position="76"/>
    </location>
</feature>
<keyword evidence="1" id="KW-1133">Transmembrane helix</keyword>
<keyword evidence="1" id="KW-0812">Transmembrane</keyword>
<protein>
    <submittedName>
        <fullName evidence="2">Uncharacterized protein</fullName>
    </submittedName>
</protein>
<dbReference type="AlphaFoldDB" id="A0A8J5N9G1"/>
<evidence type="ECO:0000313" key="3">
    <source>
        <dbReference type="Proteomes" id="UP000747542"/>
    </source>
</evidence>
<dbReference type="EMBL" id="JAHLQT010003473">
    <property type="protein sequence ID" value="KAG7176451.1"/>
    <property type="molecule type" value="Genomic_DNA"/>
</dbReference>
<dbReference type="Proteomes" id="UP000747542">
    <property type="component" value="Unassembled WGS sequence"/>
</dbReference>
<accession>A0A8J5N9G1</accession>
<comment type="caution">
    <text evidence="2">The sequence shown here is derived from an EMBL/GenBank/DDBJ whole genome shotgun (WGS) entry which is preliminary data.</text>
</comment>
<name>A0A8J5N9G1_HOMAM</name>
<gene>
    <name evidence="2" type="ORF">Hamer_G021147</name>
</gene>
<feature type="transmembrane region" description="Helical" evidence="1">
    <location>
        <begin position="16"/>
        <end position="39"/>
    </location>
</feature>
<reference evidence="2" key="1">
    <citation type="journal article" date="2021" name="Sci. Adv.">
        <title>The American lobster genome reveals insights on longevity, neural, and immune adaptations.</title>
        <authorList>
            <person name="Polinski J.M."/>
            <person name="Zimin A.V."/>
            <person name="Clark K.F."/>
            <person name="Kohn A.B."/>
            <person name="Sadowski N."/>
            <person name="Timp W."/>
            <person name="Ptitsyn A."/>
            <person name="Khanna P."/>
            <person name="Romanova D.Y."/>
            <person name="Williams P."/>
            <person name="Greenwood S.J."/>
            <person name="Moroz L.L."/>
            <person name="Walt D.R."/>
            <person name="Bodnar A.G."/>
        </authorList>
    </citation>
    <scope>NUCLEOTIDE SEQUENCE</scope>
    <source>
        <strain evidence="2">GMGI-L3</strain>
    </source>
</reference>